<dbReference type="Proteomes" id="UP000199323">
    <property type="component" value="Unassembled WGS sequence"/>
</dbReference>
<protein>
    <submittedName>
        <fullName evidence="2">Uncharacterized protein</fullName>
    </submittedName>
</protein>
<evidence type="ECO:0000313" key="2">
    <source>
        <dbReference type="EMBL" id="SFE62478.1"/>
    </source>
</evidence>
<sequence>MTRTLTAAQRKAVTGSDPATGRLSARADVCAALATAGLAVRHGRSGHHGYYLSEEGLRQRAALAAAGAARQAADEASPPAAPAAPGGAFTADDGTGTAAADRGPGRTAEVAAAWEGLIGIRAVLLDGVTDVPAPWERERLVHAVALALEAAGCPPGGGPDASGYAVALSGQQGAAEVSWRGAESAGAAAGSLARCAVLLEARGWQCTRHRDRAGRPFLLVSPRRKA</sequence>
<dbReference type="EMBL" id="FONG01000004">
    <property type="protein sequence ID" value="SFE62478.1"/>
    <property type="molecule type" value="Genomic_DNA"/>
</dbReference>
<reference evidence="2 3" key="1">
    <citation type="submission" date="2016-10" db="EMBL/GenBank/DDBJ databases">
        <authorList>
            <person name="de Groot N.N."/>
        </authorList>
    </citation>
    <scope>NUCLEOTIDE SEQUENCE [LARGE SCALE GENOMIC DNA]</scope>
    <source>
        <strain evidence="2 3">CGMCC 4.3510</strain>
    </source>
</reference>
<name>A0A1I2C2T2_9ACTN</name>
<accession>A0A1I2C2T2</accession>
<evidence type="ECO:0000256" key="1">
    <source>
        <dbReference type="SAM" id="MobiDB-lite"/>
    </source>
</evidence>
<keyword evidence="3" id="KW-1185">Reference proteome</keyword>
<gene>
    <name evidence="2" type="ORF">SAMN05216251_104113</name>
</gene>
<organism evidence="2 3">
    <name type="scientific">Actinacidiphila alni</name>
    <dbReference type="NCBI Taxonomy" id="380248"/>
    <lineage>
        <taxon>Bacteria</taxon>
        <taxon>Bacillati</taxon>
        <taxon>Actinomycetota</taxon>
        <taxon>Actinomycetes</taxon>
        <taxon>Kitasatosporales</taxon>
        <taxon>Streptomycetaceae</taxon>
        <taxon>Actinacidiphila</taxon>
    </lineage>
</organism>
<feature type="region of interest" description="Disordered" evidence="1">
    <location>
        <begin position="69"/>
        <end position="104"/>
    </location>
</feature>
<dbReference type="AlphaFoldDB" id="A0A1I2C2T2"/>
<evidence type="ECO:0000313" key="3">
    <source>
        <dbReference type="Proteomes" id="UP000199323"/>
    </source>
</evidence>
<dbReference type="OrthoDB" id="4304577at2"/>
<dbReference type="RefSeq" id="WP_093712811.1">
    <property type="nucleotide sequence ID" value="NZ_FONG01000004.1"/>
</dbReference>
<proteinExistence type="predicted"/>